<dbReference type="GO" id="GO:0004342">
    <property type="term" value="F:glucosamine-6-phosphate deaminase activity"/>
    <property type="evidence" value="ECO:0007669"/>
    <property type="project" value="UniProtKB-EC"/>
</dbReference>
<feature type="domain" description="Glucosamine/galactosamine-6-phosphate isomerase" evidence="5">
    <location>
        <begin position="7"/>
        <end position="151"/>
    </location>
</feature>
<proteinExistence type="inferred from homology"/>
<keyword evidence="4" id="KW-0378">Hydrolase</keyword>
<dbReference type="GO" id="GO:0042802">
    <property type="term" value="F:identical protein binding"/>
    <property type="evidence" value="ECO:0007669"/>
    <property type="project" value="TreeGrafter"/>
</dbReference>
<dbReference type="InterPro" id="IPR037171">
    <property type="entry name" value="NagB/RpiA_transferase-like"/>
</dbReference>
<evidence type="ECO:0000256" key="3">
    <source>
        <dbReference type="ARBA" id="ARBA00012680"/>
    </source>
</evidence>
<dbReference type="PANTHER" id="PTHR11280:SF5">
    <property type="entry name" value="GLUCOSAMINE-6-PHOSPHATE ISOMERASE"/>
    <property type="match status" value="1"/>
</dbReference>
<comment type="similarity">
    <text evidence="2">Belongs to the glucosamine/galactosamine-6-phosphate isomerase family.</text>
</comment>
<keyword evidence="7" id="KW-1185">Reference proteome</keyword>
<dbReference type="PROSITE" id="PS01161">
    <property type="entry name" value="GLC_GALNAC_ISOMERASE"/>
    <property type="match status" value="1"/>
</dbReference>
<sequence length="413" mass="45908">MDEYIGIPREHPESYHTFMYKHFFSHVNVHPSNIHILNGNAQDLEAECVGYEAAIKAVGGIDLFLGGIGPDGHIAFNEPGSSMASRTRVKTLAYDTIIANSRFFDNDLEKVPKMALTVGVQTVLEAREVVIIITGAHKSLALKKCIEEGVNHMWTLSSLQLHPHPMIVVDEDATLELQVKTVRKTNNLTFANPTQLTQKPINAMASPSFRTLFNSLFDGLKTAEEIAATMLTIPKTHPALVVSDGKYMDLDLDFTEAKAGEEIIDSSFLLPMLRYSKTVTHITITAKFGDDTSPESVAELDTLFKNMVLLFNQFGKISDISCFFSAPEKDPLSTLQIASVFHALDFKGWTLETKIGKQPWELMTQHSAIGNALYTRAIGKQVDEFVDLLAAELKEKNDIHEAHEDALSKWSWS</sequence>
<dbReference type="GO" id="GO:0019262">
    <property type="term" value="P:N-acetylneuraminate catabolic process"/>
    <property type="evidence" value="ECO:0007669"/>
    <property type="project" value="TreeGrafter"/>
</dbReference>
<dbReference type="EC" id="3.5.99.6" evidence="3"/>
<comment type="caution">
    <text evidence="6">The sequence shown here is derived from an EMBL/GenBank/DDBJ whole genome shotgun (WGS) entry which is preliminary data.</text>
</comment>
<evidence type="ECO:0000259" key="5">
    <source>
        <dbReference type="Pfam" id="PF01182"/>
    </source>
</evidence>
<evidence type="ECO:0000256" key="2">
    <source>
        <dbReference type="ARBA" id="ARBA00005526"/>
    </source>
</evidence>
<dbReference type="NCBIfam" id="TIGR00502">
    <property type="entry name" value="nagB"/>
    <property type="match status" value="1"/>
</dbReference>
<name>H0EED6_GLAL7</name>
<dbReference type="PANTHER" id="PTHR11280">
    <property type="entry name" value="GLUCOSAMINE-6-PHOSPHATE ISOMERASE"/>
    <property type="match status" value="1"/>
</dbReference>
<evidence type="ECO:0000313" key="7">
    <source>
        <dbReference type="Proteomes" id="UP000005446"/>
    </source>
</evidence>
<dbReference type="GO" id="GO:0006046">
    <property type="term" value="P:N-acetylglucosamine catabolic process"/>
    <property type="evidence" value="ECO:0007669"/>
    <property type="project" value="TreeGrafter"/>
</dbReference>
<evidence type="ECO:0000256" key="4">
    <source>
        <dbReference type="ARBA" id="ARBA00022801"/>
    </source>
</evidence>
<reference evidence="6 7" key="1">
    <citation type="journal article" date="2012" name="Eukaryot. Cell">
        <title>Genome sequence of the fungus Glarea lozoyensis: the first genome sequence of a species from the Helotiaceae family.</title>
        <authorList>
            <person name="Youssar L."/>
            <person name="Gruening B.A."/>
            <person name="Erxleben A."/>
            <person name="Guenther S."/>
            <person name="Huettel W."/>
        </authorList>
    </citation>
    <scope>NUCLEOTIDE SEQUENCE [LARGE SCALE GENOMIC DNA]</scope>
    <source>
        <strain evidence="7">ATCC 74030 / MF5533</strain>
    </source>
</reference>
<comment type="catalytic activity">
    <reaction evidence="1">
        <text>alpha-D-glucosamine 6-phosphate + H2O = beta-D-fructose 6-phosphate + NH4(+)</text>
        <dbReference type="Rhea" id="RHEA:12172"/>
        <dbReference type="ChEBI" id="CHEBI:15377"/>
        <dbReference type="ChEBI" id="CHEBI:28938"/>
        <dbReference type="ChEBI" id="CHEBI:57634"/>
        <dbReference type="ChEBI" id="CHEBI:75989"/>
        <dbReference type="EC" id="3.5.99.6"/>
    </reaction>
</comment>
<dbReference type="InterPro" id="IPR004547">
    <property type="entry name" value="Glucosamine6P_isomerase"/>
</dbReference>
<dbReference type="EMBL" id="AGUE01000015">
    <property type="protein sequence ID" value="EHL03119.1"/>
    <property type="molecule type" value="Genomic_DNA"/>
</dbReference>
<dbReference type="InterPro" id="IPR018321">
    <property type="entry name" value="Glucosamine6P_isomerase_CS"/>
</dbReference>
<dbReference type="SUPFAM" id="SSF100950">
    <property type="entry name" value="NagB/RpiA/CoA transferase-like"/>
    <property type="match status" value="1"/>
</dbReference>
<organism evidence="6 7">
    <name type="scientific">Glarea lozoyensis (strain ATCC 74030 / MF5533)</name>
    <dbReference type="NCBI Taxonomy" id="1104152"/>
    <lineage>
        <taxon>Eukaryota</taxon>
        <taxon>Fungi</taxon>
        <taxon>Dikarya</taxon>
        <taxon>Ascomycota</taxon>
        <taxon>Pezizomycotina</taxon>
        <taxon>Leotiomycetes</taxon>
        <taxon>Helotiales</taxon>
        <taxon>Helotiaceae</taxon>
        <taxon>Glarea</taxon>
    </lineage>
</organism>
<dbReference type="GO" id="GO:0005737">
    <property type="term" value="C:cytoplasm"/>
    <property type="evidence" value="ECO:0007669"/>
    <property type="project" value="TreeGrafter"/>
</dbReference>
<dbReference type="Pfam" id="PF01182">
    <property type="entry name" value="Glucosamine_iso"/>
    <property type="match status" value="1"/>
</dbReference>
<keyword evidence="6" id="KW-0413">Isomerase</keyword>
<dbReference type="Gene3D" id="3.40.50.1360">
    <property type="match status" value="1"/>
</dbReference>
<dbReference type="GO" id="GO:0016853">
    <property type="term" value="F:isomerase activity"/>
    <property type="evidence" value="ECO:0007669"/>
    <property type="project" value="UniProtKB-KW"/>
</dbReference>
<dbReference type="GO" id="GO:0006043">
    <property type="term" value="P:glucosamine catabolic process"/>
    <property type="evidence" value="ECO:0007669"/>
    <property type="project" value="TreeGrafter"/>
</dbReference>
<dbReference type="OrthoDB" id="7663298at2759"/>
<protein>
    <recommendedName>
        <fullName evidence="3">glucosamine-6-phosphate deaminase</fullName>
        <ecNumber evidence="3">3.5.99.6</ecNumber>
    </recommendedName>
</protein>
<dbReference type="InParanoid" id="H0EED6"/>
<gene>
    <name evidence="6" type="ORF">M7I_0811</name>
</gene>
<dbReference type="CDD" id="cd01399">
    <property type="entry name" value="GlcN6P_deaminase"/>
    <property type="match status" value="1"/>
</dbReference>
<dbReference type="HOGENOM" id="CLU_665728_0_0_1"/>
<dbReference type="AlphaFoldDB" id="H0EED6"/>
<dbReference type="InterPro" id="IPR006148">
    <property type="entry name" value="Glc/Gal-6P_isomerase"/>
</dbReference>
<accession>H0EED6</accession>
<evidence type="ECO:0000313" key="6">
    <source>
        <dbReference type="EMBL" id="EHL03119.1"/>
    </source>
</evidence>
<dbReference type="GO" id="GO:0005975">
    <property type="term" value="P:carbohydrate metabolic process"/>
    <property type="evidence" value="ECO:0007669"/>
    <property type="project" value="InterPro"/>
</dbReference>
<evidence type="ECO:0000256" key="1">
    <source>
        <dbReference type="ARBA" id="ARBA00000644"/>
    </source>
</evidence>
<dbReference type="Proteomes" id="UP000005446">
    <property type="component" value="Unassembled WGS sequence"/>
</dbReference>